<dbReference type="EC" id="3.4.11.1" evidence="8"/>
<dbReference type="Pfam" id="PF00883">
    <property type="entry name" value="Peptidase_M17"/>
    <property type="match status" value="1"/>
</dbReference>
<comment type="cofactor">
    <cofactor evidence="8">
        <name>Mn(2+)</name>
        <dbReference type="ChEBI" id="CHEBI:29035"/>
    </cofactor>
    <text evidence="8">Binds 2 manganese ions per subunit.</text>
</comment>
<evidence type="ECO:0000256" key="3">
    <source>
        <dbReference type="ARBA" id="ARBA00009528"/>
    </source>
</evidence>
<dbReference type="Pfam" id="PF02789">
    <property type="entry name" value="Peptidase_M17_N"/>
    <property type="match status" value="1"/>
</dbReference>
<evidence type="ECO:0000256" key="8">
    <source>
        <dbReference type="HAMAP-Rule" id="MF_00181"/>
    </source>
</evidence>
<dbReference type="NCBIfam" id="NF002074">
    <property type="entry name" value="PRK00913.1-4"/>
    <property type="match status" value="1"/>
</dbReference>
<dbReference type="SUPFAM" id="SSF52949">
    <property type="entry name" value="Macro domain-like"/>
    <property type="match status" value="1"/>
</dbReference>
<dbReference type="PRINTS" id="PR00481">
    <property type="entry name" value="LAMNOPPTDASE"/>
</dbReference>
<dbReference type="NCBIfam" id="NF002075">
    <property type="entry name" value="PRK00913.2-2"/>
    <property type="match status" value="1"/>
</dbReference>
<keyword evidence="5 8" id="KW-0645">Protease</keyword>
<dbReference type="AlphaFoldDB" id="A0A1G7VVD6"/>
<sequence>MSDTLSIALTDKMPAKGAALVLYTDESGHFGARSNQLWQSTGLDFKKIAKATRFAGRPGHIVDIPAPTGIDFERLIVLGRGAEAANPEIAAWSDRGGSLFAKLDAAGVSEAAIVIDEDDSSPQMIAALAAGAKLRSYRFEKYKAKDKSDRPALTALTLHIPKMDCAQSALDRAMAVAEGTMFARDLVNEPPNHLGPADIAAIATDMSSLGLEVEILAVTDLERLGMGALLAVGQGSVRPPHVAVLHWKGGKKNDAPIAIVGKGIVFDTGGISIKGAANMDAMKGDMGGAAAVLGIMKTLALRKASINAVGVVALAENMPDGNSYRPGDILKAMSGKTIEVINTDAEGRLALADALWYTRETCKPRLMIDLATLTGAMLVAMGHDFAGLFTNTDQLADQLMSAGFATGEKVWHWPMSPAYEKLIESRFADIKNQGGRNGGAIIAAHFLANFVGDTPWAHIDIVGTAFGGPSSETNTSWASGFGVALLDRFIADNYE</sequence>
<dbReference type="GO" id="GO:0030145">
    <property type="term" value="F:manganese ion binding"/>
    <property type="evidence" value="ECO:0007669"/>
    <property type="project" value="UniProtKB-UniRule"/>
</dbReference>
<dbReference type="Gene3D" id="3.40.220.10">
    <property type="entry name" value="Leucine Aminopeptidase, subunit E, domain 1"/>
    <property type="match status" value="1"/>
</dbReference>
<organism evidence="10 11">
    <name type="scientific">Pelagibacterium luteolum</name>
    <dbReference type="NCBI Taxonomy" id="440168"/>
    <lineage>
        <taxon>Bacteria</taxon>
        <taxon>Pseudomonadati</taxon>
        <taxon>Pseudomonadota</taxon>
        <taxon>Alphaproteobacteria</taxon>
        <taxon>Hyphomicrobiales</taxon>
        <taxon>Devosiaceae</taxon>
        <taxon>Pelagibacterium</taxon>
    </lineage>
</organism>
<evidence type="ECO:0000313" key="10">
    <source>
        <dbReference type="EMBL" id="SDG63667.1"/>
    </source>
</evidence>
<evidence type="ECO:0000313" key="11">
    <source>
        <dbReference type="Proteomes" id="UP000199495"/>
    </source>
</evidence>
<comment type="function">
    <text evidence="8">Presumably involved in the processing and regular turnover of intracellular proteins. Catalyzes the removal of unsubstituted N-terminal amino acids from various peptides.</text>
</comment>
<dbReference type="NCBIfam" id="NF002077">
    <property type="entry name" value="PRK00913.2-4"/>
    <property type="match status" value="1"/>
</dbReference>
<dbReference type="InterPro" id="IPR043472">
    <property type="entry name" value="Macro_dom-like"/>
</dbReference>
<gene>
    <name evidence="8" type="primary">pepA</name>
    <name evidence="10" type="ORF">SAMN04487974_10520</name>
</gene>
<dbReference type="Proteomes" id="UP000199495">
    <property type="component" value="Unassembled WGS sequence"/>
</dbReference>
<dbReference type="InterPro" id="IPR011356">
    <property type="entry name" value="Leucine_aapep/pepB"/>
</dbReference>
<dbReference type="OrthoDB" id="9809354at2"/>
<feature type="binding site" evidence="8">
    <location>
        <position position="267"/>
    </location>
    <ligand>
        <name>Mn(2+)</name>
        <dbReference type="ChEBI" id="CHEBI:29035"/>
        <label>1</label>
    </ligand>
</feature>
<dbReference type="GO" id="GO:0005737">
    <property type="term" value="C:cytoplasm"/>
    <property type="evidence" value="ECO:0007669"/>
    <property type="project" value="UniProtKB-SubCell"/>
</dbReference>
<proteinExistence type="inferred from homology"/>
<dbReference type="EC" id="3.4.11.10" evidence="8"/>
<keyword evidence="7 8" id="KW-0464">Manganese</keyword>
<dbReference type="PANTHER" id="PTHR11963:SF23">
    <property type="entry name" value="CYTOSOL AMINOPEPTIDASE"/>
    <property type="match status" value="1"/>
</dbReference>
<dbReference type="InterPro" id="IPR000819">
    <property type="entry name" value="Peptidase_M17_C"/>
</dbReference>
<comment type="subcellular location">
    <subcellularLocation>
        <location evidence="8">Cytoplasm</location>
    </subcellularLocation>
</comment>
<comment type="similarity">
    <text evidence="3 8">Belongs to the peptidase M17 family.</text>
</comment>
<reference evidence="10 11" key="1">
    <citation type="submission" date="2016-10" db="EMBL/GenBank/DDBJ databases">
        <authorList>
            <person name="de Groot N.N."/>
        </authorList>
    </citation>
    <scope>NUCLEOTIDE SEQUENCE [LARGE SCALE GENOMIC DNA]</scope>
    <source>
        <strain evidence="10 11">CGMCC 1.10267</strain>
    </source>
</reference>
<dbReference type="HAMAP" id="MF_00181">
    <property type="entry name" value="Cytosol_peptidase_M17"/>
    <property type="match status" value="1"/>
</dbReference>
<feature type="binding site" evidence="8">
    <location>
        <position position="346"/>
    </location>
    <ligand>
        <name>Mn(2+)</name>
        <dbReference type="ChEBI" id="CHEBI:29035"/>
        <label>2</label>
    </ligand>
</feature>
<keyword evidence="8" id="KW-0479">Metal-binding</keyword>
<dbReference type="InterPro" id="IPR008283">
    <property type="entry name" value="Peptidase_M17_N"/>
</dbReference>
<dbReference type="EMBL" id="FNCS01000005">
    <property type="protein sequence ID" value="SDG63667.1"/>
    <property type="molecule type" value="Genomic_DNA"/>
</dbReference>
<dbReference type="PROSITE" id="PS00631">
    <property type="entry name" value="CYTOSOL_AP"/>
    <property type="match status" value="1"/>
</dbReference>
<feature type="binding site" evidence="8">
    <location>
        <position position="344"/>
    </location>
    <ligand>
        <name>Mn(2+)</name>
        <dbReference type="ChEBI" id="CHEBI:29035"/>
        <label>1</label>
    </ligand>
</feature>
<feature type="domain" description="Cytosol aminopeptidase" evidence="9">
    <location>
        <begin position="342"/>
        <end position="349"/>
    </location>
</feature>
<dbReference type="PANTHER" id="PTHR11963">
    <property type="entry name" value="LEUCINE AMINOPEPTIDASE-RELATED"/>
    <property type="match status" value="1"/>
</dbReference>
<dbReference type="CDD" id="cd00433">
    <property type="entry name" value="Peptidase_M17"/>
    <property type="match status" value="1"/>
</dbReference>
<feature type="active site" evidence="8">
    <location>
        <position position="348"/>
    </location>
</feature>
<evidence type="ECO:0000259" key="9">
    <source>
        <dbReference type="PROSITE" id="PS00631"/>
    </source>
</evidence>
<evidence type="ECO:0000256" key="2">
    <source>
        <dbReference type="ARBA" id="ARBA00000967"/>
    </source>
</evidence>
<evidence type="ECO:0000256" key="5">
    <source>
        <dbReference type="ARBA" id="ARBA00022670"/>
    </source>
</evidence>
<evidence type="ECO:0000256" key="4">
    <source>
        <dbReference type="ARBA" id="ARBA00022438"/>
    </source>
</evidence>
<protein>
    <recommendedName>
        <fullName evidence="8">Probable cytosol aminopeptidase</fullName>
        <ecNumber evidence="8">3.4.11.1</ecNumber>
    </recommendedName>
    <alternativeName>
        <fullName evidence="8">Leucine aminopeptidase</fullName>
        <shortName evidence="8">LAP</shortName>
        <ecNumber evidence="8">3.4.11.10</ecNumber>
    </alternativeName>
    <alternativeName>
        <fullName evidence="8">Leucyl aminopeptidase</fullName>
    </alternativeName>
</protein>
<dbReference type="SUPFAM" id="SSF53187">
    <property type="entry name" value="Zn-dependent exopeptidases"/>
    <property type="match status" value="1"/>
</dbReference>
<dbReference type="STRING" id="440168.SAMN04487974_10520"/>
<keyword evidence="8" id="KW-0963">Cytoplasm</keyword>
<accession>A0A1G7VVD6</accession>
<evidence type="ECO:0000256" key="7">
    <source>
        <dbReference type="ARBA" id="ARBA00023211"/>
    </source>
</evidence>
<dbReference type="GO" id="GO:0006508">
    <property type="term" value="P:proteolysis"/>
    <property type="evidence" value="ECO:0007669"/>
    <property type="project" value="UniProtKB-KW"/>
</dbReference>
<dbReference type="RefSeq" id="WP_090595763.1">
    <property type="nucleotide sequence ID" value="NZ_FNCS01000005.1"/>
</dbReference>
<comment type="catalytic activity">
    <reaction evidence="2 8">
        <text>Release of an N-terminal amino acid, preferentially leucine, but not glutamic or aspartic acids.</text>
        <dbReference type="EC" id="3.4.11.10"/>
    </reaction>
</comment>
<dbReference type="InterPro" id="IPR023042">
    <property type="entry name" value="Peptidase_M17_leu_NH2_pept"/>
</dbReference>
<evidence type="ECO:0000256" key="1">
    <source>
        <dbReference type="ARBA" id="ARBA00000135"/>
    </source>
</evidence>
<keyword evidence="11" id="KW-1185">Reference proteome</keyword>
<name>A0A1G7VVD6_9HYPH</name>
<evidence type="ECO:0000256" key="6">
    <source>
        <dbReference type="ARBA" id="ARBA00022801"/>
    </source>
</evidence>
<feature type="binding site" evidence="8">
    <location>
        <position position="285"/>
    </location>
    <ligand>
        <name>Mn(2+)</name>
        <dbReference type="ChEBI" id="CHEBI:29035"/>
        <label>2</label>
    </ligand>
</feature>
<feature type="binding site" evidence="8">
    <location>
        <position position="346"/>
    </location>
    <ligand>
        <name>Mn(2+)</name>
        <dbReference type="ChEBI" id="CHEBI:29035"/>
        <label>1</label>
    </ligand>
</feature>
<comment type="catalytic activity">
    <reaction evidence="1 8">
        <text>Release of an N-terminal amino acid, Xaa-|-Yaa-, in which Xaa is preferably Leu, but may be other amino acids including Pro although not Arg or Lys, and Yaa may be Pro. Amino acid amides and methyl esters are also readily hydrolyzed, but rates on arylamides are exceedingly low.</text>
        <dbReference type="EC" id="3.4.11.1"/>
    </reaction>
</comment>
<feature type="binding site" evidence="8">
    <location>
        <position position="262"/>
    </location>
    <ligand>
        <name>Mn(2+)</name>
        <dbReference type="ChEBI" id="CHEBI:29035"/>
        <label>2</label>
    </ligand>
</feature>
<feature type="binding site" evidence="8">
    <location>
        <position position="267"/>
    </location>
    <ligand>
        <name>Mn(2+)</name>
        <dbReference type="ChEBI" id="CHEBI:29035"/>
        <label>2</label>
    </ligand>
</feature>
<feature type="active site" evidence="8">
    <location>
        <position position="274"/>
    </location>
</feature>
<keyword evidence="4 8" id="KW-0031">Aminopeptidase</keyword>
<keyword evidence="6 8" id="KW-0378">Hydrolase</keyword>
<dbReference type="Gene3D" id="3.40.630.10">
    <property type="entry name" value="Zn peptidases"/>
    <property type="match status" value="1"/>
</dbReference>
<dbReference type="GO" id="GO:0070006">
    <property type="term" value="F:metalloaminopeptidase activity"/>
    <property type="evidence" value="ECO:0007669"/>
    <property type="project" value="InterPro"/>
</dbReference>